<feature type="compositionally biased region" description="Basic residues" evidence="4">
    <location>
        <begin position="327"/>
        <end position="339"/>
    </location>
</feature>
<feature type="compositionally biased region" description="Acidic residues" evidence="4">
    <location>
        <begin position="161"/>
        <end position="185"/>
    </location>
</feature>
<dbReference type="EMBL" id="KD071577">
    <property type="protein sequence ID" value="EMS63274.1"/>
    <property type="molecule type" value="Genomic_DNA"/>
</dbReference>
<feature type="compositionally biased region" description="Basic residues" evidence="4">
    <location>
        <begin position="267"/>
        <end position="283"/>
    </location>
</feature>
<dbReference type="GO" id="GO:0003676">
    <property type="term" value="F:nucleic acid binding"/>
    <property type="evidence" value="ECO:0007669"/>
    <property type="project" value="InterPro"/>
</dbReference>
<feature type="compositionally biased region" description="Basic residues" evidence="4">
    <location>
        <begin position="212"/>
        <end position="229"/>
    </location>
</feature>
<accession>M8AQH5</accession>
<dbReference type="eggNOG" id="KOG2985">
    <property type="taxonomic scope" value="Eukaryota"/>
</dbReference>
<organism evidence="5">
    <name type="scientific">Triticum urartu</name>
    <name type="common">Red wild einkorn</name>
    <name type="synonym">Crithodium urartu</name>
    <dbReference type="NCBI Taxonomy" id="4572"/>
    <lineage>
        <taxon>Eukaryota</taxon>
        <taxon>Viridiplantae</taxon>
        <taxon>Streptophyta</taxon>
        <taxon>Embryophyta</taxon>
        <taxon>Tracheophyta</taxon>
        <taxon>Spermatophyta</taxon>
        <taxon>Magnoliopsida</taxon>
        <taxon>Liliopsida</taxon>
        <taxon>Poales</taxon>
        <taxon>Poaceae</taxon>
        <taxon>BOP clade</taxon>
        <taxon>Pooideae</taxon>
        <taxon>Triticodae</taxon>
        <taxon>Triticeae</taxon>
        <taxon>Triticinae</taxon>
        <taxon>Triticum</taxon>
    </lineage>
</organism>
<dbReference type="PANTHER" id="PTHR31437:SF1">
    <property type="entry name" value="PROTEIN SREK1IP1"/>
    <property type="match status" value="1"/>
</dbReference>
<name>M8AQH5_TRIUA</name>
<dbReference type="Pfam" id="PF13917">
    <property type="entry name" value="zf-CCHC_3"/>
    <property type="match status" value="1"/>
</dbReference>
<feature type="compositionally biased region" description="Basic and acidic residues" evidence="4">
    <location>
        <begin position="150"/>
        <end position="160"/>
    </location>
</feature>
<protein>
    <submittedName>
        <fullName evidence="5">CAX-interacting protein 4</fullName>
    </submittedName>
</protein>
<sequence>MPATAGRVRMPANNRVHSSAALQTHGIWQSAIGYDPYAPENNKQQAPSSSVSANAAAAAANAAAEAAAPPSSDPGASSENAYTSFQGLLALARVTGSNSDETRGACKKCGRVGHLTFQCRNFLSVKELAMDDDIQAGMLSAAQAKAKFEEITKKASGARDADEEGSDEEDEDEIDSDSSDSDIDPELERIIAERERAKSRGGKRSGEEDKKTSRHKSKSRGRSKHRRSRKSDSEDDSEEERTKDKKKNRQKKHRSSDEDSESDSDRKKHRKSRKDRKRRRMHRRKDDSSEDDESGGEERKHHRHHKRHHHRRDASGSDSDGSESPHERKRSSKQKSHKRSWCVIGVVGAAHRRINPSQLHSHTGGALHGGVSELMASCLCRFFRSAALGFMDGVGEAATTTPSGVSLLLLYPRCYGVVSDVMVEQGGFVVQEYAQAVVYARVLGAIEEGVVCFEAVDIKGSRKKYIIVNIVMVTNVFSSGEISCSNVFSFMSLCGSRLMDRSSSRDFRMFSLSGFSLSSPRLIQF</sequence>
<feature type="compositionally biased region" description="Basic residues" evidence="4">
    <location>
        <begin position="244"/>
        <end position="254"/>
    </location>
</feature>
<dbReference type="PROSITE" id="PS50158">
    <property type="entry name" value="ZF_CCHC"/>
    <property type="match status" value="1"/>
</dbReference>
<dbReference type="AlphaFoldDB" id="M8AQH5"/>
<feature type="compositionally biased region" description="Low complexity" evidence="4">
    <location>
        <begin position="46"/>
        <end position="78"/>
    </location>
</feature>
<evidence type="ECO:0000256" key="1">
    <source>
        <dbReference type="ARBA" id="ARBA00022723"/>
    </source>
</evidence>
<evidence type="ECO:0000313" key="5">
    <source>
        <dbReference type="EMBL" id="EMS63274.1"/>
    </source>
</evidence>
<feature type="region of interest" description="Disordered" evidence="4">
    <location>
        <begin position="150"/>
        <end position="339"/>
    </location>
</feature>
<proteinExistence type="predicted"/>
<dbReference type="InterPro" id="IPR001878">
    <property type="entry name" value="Znf_CCHC"/>
</dbReference>
<keyword evidence="3" id="KW-0862">Zinc</keyword>
<keyword evidence="2" id="KW-0863">Zinc-finger</keyword>
<feature type="region of interest" description="Disordered" evidence="4">
    <location>
        <begin position="33"/>
        <end position="80"/>
    </location>
</feature>
<keyword evidence="1" id="KW-0479">Metal-binding</keyword>
<reference evidence="5" key="1">
    <citation type="journal article" date="2013" name="Nature">
        <title>Draft genome of the wheat A-genome progenitor Triticum urartu.</title>
        <authorList>
            <person name="Ling H.Q."/>
            <person name="Zhao S."/>
            <person name="Liu D."/>
            <person name="Wang J."/>
            <person name="Sun H."/>
            <person name="Zhang C."/>
            <person name="Fan H."/>
            <person name="Li D."/>
            <person name="Dong L."/>
            <person name="Tao Y."/>
            <person name="Gao C."/>
            <person name="Wu H."/>
            <person name="Li Y."/>
            <person name="Cui Y."/>
            <person name="Guo X."/>
            <person name="Zheng S."/>
            <person name="Wang B."/>
            <person name="Yu K."/>
            <person name="Liang Q."/>
            <person name="Yang W."/>
            <person name="Lou X."/>
            <person name="Chen J."/>
            <person name="Feng M."/>
            <person name="Jian J."/>
            <person name="Zhang X."/>
            <person name="Luo G."/>
            <person name="Jiang Y."/>
            <person name="Liu J."/>
            <person name="Wang Z."/>
            <person name="Sha Y."/>
            <person name="Zhang B."/>
            <person name="Wu H."/>
            <person name="Tang D."/>
            <person name="Shen Q."/>
            <person name="Xue P."/>
            <person name="Zou S."/>
            <person name="Wang X."/>
            <person name="Liu X."/>
            <person name="Wang F."/>
            <person name="Yang Y."/>
            <person name="An X."/>
            <person name="Dong Z."/>
            <person name="Zhang K."/>
            <person name="Zhang X."/>
            <person name="Luo M.C."/>
            <person name="Dvorak J."/>
            <person name="Tong Y."/>
            <person name="Wang J."/>
            <person name="Yang H."/>
            <person name="Li Z."/>
            <person name="Wang D."/>
            <person name="Zhang A."/>
            <person name="Wang J."/>
        </authorList>
    </citation>
    <scope>NUCLEOTIDE SEQUENCE</scope>
</reference>
<feature type="compositionally biased region" description="Basic and acidic residues" evidence="4">
    <location>
        <begin position="186"/>
        <end position="211"/>
    </location>
</feature>
<dbReference type="PANTHER" id="PTHR31437">
    <property type="entry name" value="SREK1IP1 FAMILY MEMBER"/>
    <property type="match status" value="1"/>
</dbReference>
<evidence type="ECO:0000256" key="2">
    <source>
        <dbReference type="ARBA" id="ARBA00022771"/>
    </source>
</evidence>
<feature type="compositionally biased region" description="Basic residues" evidence="4">
    <location>
        <begin position="300"/>
        <end position="312"/>
    </location>
</feature>
<dbReference type="GO" id="GO:0008270">
    <property type="term" value="F:zinc ion binding"/>
    <property type="evidence" value="ECO:0007669"/>
    <property type="project" value="UniProtKB-KW"/>
</dbReference>
<evidence type="ECO:0000256" key="3">
    <source>
        <dbReference type="ARBA" id="ARBA00022833"/>
    </source>
</evidence>
<gene>
    <name evidence="5" type="ORF">TRIUR3_34217</name>
</gene>
<evidence type="ECO:0000256" key="4">
    <source>
        <dbReference type="SAM" id="MobiDB-lite"/>
    </source>
</evidence>